<dbReference type="Pfam" id="PF00593">
    <property type="entry name" value="TonB_dep_Rec_b-barrel"/>
    <property type="match status" value="1"/>
</dbReference>
<keyword evidence="5 11" id="KW-0812">Transmembrane</keyword>
<keyword evidence="6" id="KW-0408">Iron</keyword>
<name>A0ABU2WIS7_9GAMM</name>
<evidence type="ECO:0000256" key="3">
    <source>
        <dbReference type="ARBA" id="ARBA00022452"/>
    </source>
</evidence>
<feature type="domain" description="TonB-dependent receptor plug" evidence="15">
    <location>
        <begin position="89"/>
        <end position="195"/>
    </location>
</feature>
<evidence type="ECO:0000256" key="5">
    <source>
        <dbReference type="ARBA" id="ARBA00022692"/>
    </source>
</evidence>
<comment type="subcellular location">
    <subcellularLocation>
        <location evidence="1 11">Cell outer membrane</location>
        <topology evidence="1 11">Multi-pass membrane protein</topology>
    </subcellularLocation>
</comment>
<keyword evidence="8 12" id="KW-0798">TonB box</keyword>
<keyword evidence="13" id="KW-0732">Signal</keyword>
<evidence type="ECO:0000259" key="14">
    <source>
        <dbReference type="Pfam" id="PF00593"/>
    </source>
</evidence>
<keyword evidence="2 11" id="KW-0813">Transport</keyword>
<evidence type="ECO:0000256" key="10">
    <source>
        <dbReference type="ARBA" id="ARBA00023237"/>
    </source>
</evidence>
<evidence type="ECO:0000256" key="4">
    <source>
        <dbReference type="ARBA" id="ARBA00022496"/>
    </source>
</evidence>
<gene>
    <name evidence="16" type="ORF">RM530_10435</name>
</gene>
<evidence type="ECO:0000256" key="7">
    <source>
        <dbReference type="ARBA" id="ARBA00023065"/>
    </source>
</evidence>
<dbReference type="RefSeq" id="WP_311365169.1">
    <property type="nucleotide sequence ID" value="NZ_JAVRIC010000013.1"/>
</dbReference>
<dbReference type="Gene3D" id="2.40.170.20">
    <property type="entry name" value="TonB-dependent receptor, beta-barrel domain"/>
    <property type="match status" value="2"/>
</dbReference>
<evidence type="ECO:0000256" key="12">
    <source>
        <dbReference type="RuleBase" id="RU003357"/>
    </source>
</evidence>
<organism evidence="16 17">
    <name type="scientific">Banduia mediterranea</name>
    <dbReference type="NCBI Taxonomy" id="3075609"/>
    <lineage>
        <taxon>Bacteria</taxon>
        <taxon>Pseudomonadati</taxon>
        <taxon>Pseudomonadota</taxon>
        <taxon>Gammaproteobacteria</taxon>
        <taxon>Nevskiales</taxon>
        <taxon>Algiphilaceae</taxon>
        <taxon>Banduia</taxon>
    </lineage>
</organism>
<feature type="domain" description="TonB-dependent receptor-like beta-barrel" evidence="14">
    <location>
        <begin position="323"/>
        <end position="783"/>
    </location>
</feature>
<evidence type="ECO:0000313" key="16">
    <source>
        <dbReference type="EMBL" id="MDT0497778.1"/>
    </source>
</evidence>
<evidence type="ECO:0000256" key="13">
    <source>
        <dbReference type="SAM" id="SignalP"/>
    </source>
</evidence>
<evidence type="ECO:0000256" key="6">
    <source>
        <dbReference type="ARBA" id="ARBA00023004"/>
    </source>
</evidence>
<keyword evidence="7" id="KW-0406">Ion transport</keyword>
<keyword evidence="16" id="KW-0675">Receptor</keyword>
<evidence type="ECO:0000256" key="11">
    <source>
        <dbReference type="PROSITE-ProRule" id="PRU01360"/>
    </source>
</evidence>
<accession>A0ABU2WIS7</accession>
<dbReference type="InterPro" id="IPR012910">
    <property type="entry name" value="Plug_dom"/>
</dbReference>
<keyword evidence="10 11" id="KW-0998">Cell outer membrane</keyword>
<keyword evidence="9 11" id="KW-0472">Membrane</keyword>
<keyword evidence="17" id="KW-1185">Reference proteome</keyword>
<dbReference type="Pfam" id="PF07715">
    <property type="entry name" value="Plug"/>
    <property type="match status" value="1"/>
</dbReference>
<dbReference type="PANTHER" id="PTHR32552">
    <property type="entry name" value="FERRICHROME IRON RECEPTOR-RELATED"/>
    <property type="match status" value="1"/>
</dbReference>
<evidence type="ECO:0000259" key="15">
    <source>
        <dbReference type="Pfam" id="PF07715"/>
    </source>
</evidence>
<evidence type="ECO:0000256" key="9">
    <source>
        <dbReference type="ARBA" id="ARBA00023136"/>
    </source>
</evidence>
<dbReference type="PROSITE" id="PS52016">
    <property type="entry name" value="TONB_DEPENDENT_REC_3"/>
    <property type="match status" value="1"/>
</dbReference>
<feature type="chain" id="PRO_5046432568" evidence="13">
    <location>
        <begin position="26"/>
        <end position="821"/>
    </location>
</feature>
<keyword evidence="4" id="KW-0410">Iron transport</keyword>
<dbReference type="InterPro" id="IPR000531">
    <property type="entry name" value="Beta-barrel_TonB"/>
</dbReference>
<comment type="caution">
    <text evidence="16">The sequence shown here is derived from an EMBL/GenBank/DDBJ whole genome shotgun (WGS) entry which is preliminary data.</text>
</comment>
<dbReference type="EMBL" id="JAVRIC010000013">
    <property type="protein sequence ID" value="MDT0497778.1"/>
    <property type="molecule type" value="Genomic_DNA"/>
</dbReference>
<dbReference type="InterPro" id="IPR039426">
    <property type="entry name" value="TonB-dep_rcpt-like"/>
</dbReference>
<evidence type="ECO:0000256" key="1">
    <source>
        <dbReference type="ARBA" id="ARBA00004571"/>
    </source>
</evidence>
<evidence type="ECO:0000256" key="8">
    <source>
        <dbReference type="ARBA" id="ARBA00023077"/>
    </source>
</evidence>
<dbReference type="InterPro" id="IPR036942">
    <property type="entry name" value="Beta-barrel_TonB_sf"/>
</dbReference>
<dbReference type="SUPFAM" id="SSF56935">
    <property type="entry name" value="Porins"/>
    <property type="match status" value="1"/>
</dbReference>
<comment type="similarity">
    <text evidence="11 12">Belongs to the TonB-dependent receptor family.</text>
</comment>
<proteinExistence type="inferred from homology"/>
<dbReference type="PANTHER" id="PTHR32552:SF81">
    <property type="entry name" value="TONB-DEPENDENT OUTER MEMBRANE RECEPTOR"/>
    <property type="match status" value="1"/>
</dbReference>
<evidence type="ECO:0000313" key="17">
    <source>
        <dbReference type="Proteomes" id="UP001254608"/>
    </source>
</evidence>
<keyword evidence="3 11" id="KW-1134">Transmembrane beta strand</keyword>
<feature type="signal peptide" evidence="13">
    <location>
        <begin position="1"/>
        <end position="25"/>
    </location>
</feature>
<reference evidence="16 17" key="1">
    <citation type="submission" date="2023-09" db="EMBL/GenBank/DDBJ databases">
        <authorList>
            <person name="Rey-Velasco X."/>
        </authorList>
    </citation>
    <scope>NUCLEOTIDE SEQUENCE [LARGE SCALE GENOMIC DNA]</scope>
    <source>
        <strain evidence="16 17">W345</strain>
    </source>
</reference>
<dbReference type="Proteomes" id="UP001254608">
    <property type="component" value="Unassembled WGS sequence"/>
</dbReference>
<evidence type="ECO:0000256" key="2">
    <source>
        <dbReference type="ARBA" id="ARBA00022448"/>
    </source>
</evidence>
<protein>
    <submittedName>
        <fullName evidence="16">TonB-dependent receptor</fullName>
    </submittedName>
</protein>
<sequence length="821" mass="89144">MRIGNRPLAVLAACLGCVVCLQARAQDESDAERATDEHFEFSSEPVPEYSEIETISVADEPVANLPPPAEDPVQLGDVMVTSQKFRQTLREVPASVTVLDGEFLKQAKIQTINDINGYVPSTQVRVTPFAGEVRIRGYGTPPSNLGFESSVGAIVDDVYYGRTAFLSAILFDIDRFEVVRGPQGALFGKNTIAGVLNVATTPVQDYLNGDFMFTAQDIDTRDVRFGGTAPLAPDFGLRYAGSISRDEGLYYNTTLDRPEGNVDAVSSRLKFEWKLSDTLTLRPSVFVSDQSANSNLFQLAKVTDSMLTFLQAYDAEVEADASNERLSSNVDSYTDTTLYGAQLNVDWELSGDITLNSITAYAGYDLRERTLDFDASPAPFLKLSQADPSPYDQYSQELRLVGRLGSGFGTERSEFIVGAYGFYSDYNTNDRVILEDIEAAAGYVIAARAGGTPGGGSPAIGTILGELLNLIGPFTPDLPFTSETALLTLDQQTESYALFGQITSYLTDDFAVVAGLRLGQEDKEGHFVSDGDGAILLPIVTGQADHVSDLSRSESEVSPKFGVKYAINDQISTYAIWARGYKSGGFNALPFNDENLEFDAEEADSYELGVKSSLFGGVLQANLAAYLTDFDNLQVSTFTGTTFQVLNAAAARSQGVEGDLRWLSPWPGTELRAAFGYNDAYYRSYPTAPAPASSSEDSQDLTGRELALAPKWTGSLTPTVGIPSFWPSWGFQLAVDYLYTSERYLDVDLDPVTLQASTEVINMRLSAGAITGAWSLTFGVQNLTEEVILGQITDVPAAPGNYQAVRTSRGRQCYGVLRFQF</sequence>